<keyword evidence="2" id="KW-1185">Reference proteome</keyword>
<dbReference type="AlphaFoldDB" id="A0A6A6WXM4"/>
<organism evidence="1 2">
    <name type="scientific">Melanomma pulvis-pyrius CBS 109.77</name>
    <dbReference type="NCBI Taxonomy" id="1314802"/>
    <lineage>
        <taxon>Eukaryota</taxon>
        <taxon>Fungi</taxon>
        <taxon>Dikarya</taxon>
        <taxon>Ascomycota</taxon>
        <taxon>Pezizomycotina</taxon>
        <taxon>Dothideomycetes</taxon>
        <taxon>Pleosporomycetidae</taxon>
        <taxon>Pleosporales</taxon>
        <taxon>Melanommataceae</taxon>
        <taxon>Melanomma</taxon>
    </lineage>
</organism>
<protein>
    <submittedName>
        <fullName evidence="1">Uncharacterized protein</fullName>
    </submittedName>
</protein>
<proteinExistence type="predicted"/>
<reference evidence="1" key="1">
    <citation type="journal article" date="2020" name="Stud. Mycol.">
        <title>101 Dothideomycetes genomes: a test case for predicting lifestyles and emergence of pathogens.</title>
        <authorList>
            <person name="Haridas S."/>
            <person name="Albert R."/>
            <person name="Binder M."/>
            <person name="Bloem J."/>
            <person name="Labutti K."/>
            <person name="Salamov A."/>
            <person name="Andreopoulos B."/>
            <person name="Baker S."/>
            <person name="Barry K."/>
            <person name="Bills G."/>
            <person name="Bluhm B."/>
            <person name="Cannon C."/>
            <person name="Castanera R."/>
            <person name="Culley D."/>
            <person name="Daum C."/>
            <person name="Ezra D."/>
            <person name="Gonzalez J."/>
            <person name="Henrissat B."/>
            <person name="Kuo A."/>
            <person name="Liang C."/>
            <person name="Lipzen A."/>
            <person name="Lutzoni F."/>
            <person name="Magnuson J."/>
            <person name="Mondo S."/>
            <person name="Nolan M."/>
            <person name="Ohm R."/>
            <person name="Pangilinan J."/>
            <person name="Park H.-J."/>
            <person name="Ramirez L."/>
            <person name="Alfaro M."/>
            <person name="Sun H."/>
            <person name="Tritt A."/>
            <person name="Yoshinaga Y."/>
            <person name="Zwiers L.-H."/>
            <person name="Turgeon B."/>
            <person name="Goodwin S."/>
            <person name="Spatafora J."/>
            <person name="Crous P."/>
            <person name="Grigoriev I."/>
        </authorList>
    </citation>
    <scope>NUCLEOTIDE SEQUENCE</scope>
    <source>
        <strain evidence="1">CBS 109.77</strain>
    </source>
</reference>
<evidence type="ECO:0000313" key="1">
    <source>
        <dbReference type="EMBL" id="KAF2788658.1"/>
    </source>
</evidence>
<name>A0A6A6WXM4_9PLEO</name>
<evidence type="ECO:0000313" key="2">
    <source>
        <dbReference type="Proteomes" id="UP000799757"/>
    </source>
</evidence>
<accession>A0A6A6WXM4</accession>
<gene>
    <name evidence="1" type="ORF">K505DRAFT_394260</name>
</gene>
<dbReference type="EMBL" id="MU002198">
    <property type="protein sequence ID" value="KAF2788658.1"/>
    <property type="molecule type" value="Genomic_DNA"/>
</dbReference>
<sequence>MAQQIPLAALNEYEAAIEKGKTMFLELENLQTTQPTSLTLSSCGYAIESERLCTNPESAVQMLVLPSGLLINRLHFVDVRSAGTDEHDNAAYLNWIDARHGIIVCNEKYKGRDSHPEERRMWPSDALFDSWSRINAQDGLLASDLRAVVQL</sequence>
<dbReference type="OrthoDB" id="5337308at2759"/>
<dbReference type="Proteomes" id="UP000799757">
    <property type="component" value="Unassembled WGS sequence"/>
</dbReference>